<feature type="domain" description="Bacteriophage T5 Orf172 DNA-binding" evidence="1">
    <location>
        <begin position="278"/>
        <end position="372"/>
    </location>
</feature>
<protein>
    <recommendedName>
        <fullName evidence="1">Bacteriophage T5 Orf172 DNA-binding domain-containing protein</fullName>
    </recommendedName>
</protein>
<dbReference type="Proteomes" id="UP000617555">
    <property type="component" value="Unassembled WGS sequence"/>
</dbReference>
<dbReference type="EMBL" id="BMII01000024">
    <property type="protein sequence ID" value="GGB66495.1"/>
    <property type="molecule type" value="Genomic_DNA"/>
</dbReference>
<dbReference type="Pfam" id="PF13455">
    <property type="entry name" value="MUG113"/>
    <property type="match status" value="1"/>
</dbReference>
<accession>A0ABQ1JHI5</accession>
<evidence type="ECO:0000313" key="2">
    <source>
        <dbReference type="EMBL" id="GGB66495.1"/>
    </source>
</evidence>
<proteinExistence type="predicted"/>
<keyword evidence="3" id="KW-1185">Reference proteome</keyword>
<dbReference type="SMART" id="SM00974">
    <property type="entry name" value="T5orf172"/>
    <property type="match status" value="1"/>
</dbReference>
<evidence type="ECO:0000259" key="1">
    <source>
        <dbReference type="SMART" id="SM00974"/>
    </source>
</evidence>
<dbReference type="InterPro" id="IPR018306">
    <property type="entry name" value="Phage_T5_Orf172_DNA-bd"/>
</dbReference>
<dbReference type="RefSeq" id="WP_188740066.1">
    <property type="nucleotide sequence ID" value="NZ_BMII01000024.1"/>
</dbReference>
<evidence type="ECO:0000313" key="3">
    <source>
        <dbReference type="Proteomes" id="UP000617555"/>
    </source>
</evidence>
<organism evidence="2 3">
    <name type="scientific">Shewanella inventionis</name>
    <dbReference type="NCBI Taxonomy" id="1738770"/>
    <lineage>
        <taxon>Bacteria</taxon>
        <taxon>Pseudomonadati</taxon>
        <taxon>Pseudomonadota</taxon>
        <taxon>Gammaproteobacteria</taxon>
        <taxon>Alteromonadales</taxon>
        <taxon>Shewanellaceae</taxon>
        <taxon>Shewanella</taxon>
    </lineage>
</organism>
<name>A0ABQ1JHI5_9GAMM</name>
<comment type="caution">
    <text evidence="2">The sequence shown here is derived from an EMBL/GenBank/DDBJ whole genome shotgun (WGS) entry which is preliminary data.</text>
</comment>
<sequence>MPNRTLQDIFDNDTLSLLDVSVSKSTRLTEESIWFSILNEVTQFKRANGYLPSPNSQAIHEAKLGTRFQNILSKPDLIETLRPYDTDLLLPSTEVVESTPSGPSSIESLFSSSLLAVDDPIFQINPLYEMTTKSQSTNENMAKRKPCKDFATFKPIFVAIQHDLNADIRKTEPISKIAEIKAGQAFILSGLIAYVAEVGEKYEHRKGHHNAKTRIIFSNGMESDLLLRSFGAALYKDSSARAITGESLGPLFRGIDDEKVTGYVYVLRSLSTNPDIYKHRHYLHKIGVTKTTVKNRISHAAKDPTYLLADVEIVAEFALYNFNPHVTEQLLHKFFQTAQADLCIKDRFGNDVKPREWFFIPFDEIRKAVSYISDNTILDYVYDFVEAKIVKANKLN</sequence>
<gene>
    <name evidence="2" type="ORF">GCM10011607_28900</name>
</gene>
<reference evidence="3" key="1">
    <citation type="journal article" date="2019" name="Int. J. Syst. Evol. Microbiol.">
        <title>The Global Catalogue of Microorganisms (GCM) 10K type strain sequencing project: providing services to taxonomists for standard genome sequencing and annotation.</title>
        <authorList>
            <consortium name="The Broad Institute Genomics Platform"/>
            <consortium name="The Broad Institute Genome Sequencing Center for Infectious Disease"/>
            <person name="Wu L."/>
            <person name="Ma J."/>
        </authorList>
    </citation>
    <scope>NUCLEOTIDE SEQUENCE [LARGE SCALE GENOMIC DNA]</scope>
    <source>
        <strain evidence="3">CGMCC 1.15339</strain>
    </source>
</reference>